<sequence length="369" mass="41724">MDDETKHPQNPYTLNLKNNNLIILKALKQASHTLQKNHDTSSPSIKALLDLPNEPNSILSNDPYLSTLSKHLTHLKTLIHTSSNTYSSNHGIKSFLSRRVNSHEIQRVAREIEVEIQAWIDREFIESLERTLFVKVDGLDVKDDVLVDLIEQFEERIAKGFDRDLQDLILRSKVFYQLETILCDGKYTNGVRECCAFAIAELIKFNKDVFVGLVLIGDTMSSLVSLASVRSINILSKLINYIKSPAIDEIVTNGEIPKIVSFLNSDDVQIRAMAMECVLEIGYFGRKEAIDAMLQEGLVKKLVDLQRSESKVFVRCVVRFAIQLEVGEGLRKREKRELKQEVLKRVREACVSDAEAATIVAEVLWGASP</sequence>
<dbReference type="InterPro" id="IPR011989">
    <property type="entry name" value="ARM-like"/>
</dbReference>
<dbReference type="InterPro" id="IPR016024">
    <property type="entry name" value="ARM-type_fold"/>
</dbReference>
<protein>
    <submittedName>
        <fullName evidence="1">Armadillo-like helical</fullName>
    </submittedName>
</protein>
<keyword evidence="2" id="KW-1185">Reference proteome</keyword>
<accession>A0A2U1PY40</accession>
<dbReference type="OrthoDB" id="779821at2759"/>
<organism evidence="1 2">
    <name type="scientific">Artemisia annua</name>
    <name type="common">Sweet wormwood</name>
    <dbReference type="NCBI Taxonomy" id="35608"/>
    <lineage>
        <taxon>Eukaryota</taxon>
        <taxon>Viridiplantae</taxon>
        <taxon>Streptophyta</taxon>
        <taxon>Embryophyta</taxon>
        <taxon>Tracheophyta</taxon>
        <taxon>Spermatophyta</taxon>
        <taxon>Magnoliopsida</taxon>
        <taxon>eudicotyledons</taxon>
        <taxon>Gunneridae</taxon>
        <taxon>Pentapetalae</taxon>
        <taxon>asterids</taxon>
        <taxon>campanulids</taxon>
        <taxon>Asterales</taxon>
        <taxon>Asteraceae</taxon>
        <taxon>Asteroideae</taxon>
        <taxon>Anthemideae</taxon>
        <taxon>Artemisiinae</taxon>
        <taxon>Artemisia</taxon>
    </lineage>
</organism>
<dbReference type="EMBL" id="PKPP01000608">
    <property type="protein sequence ID" value="PWA90688.1"/>
    <property type="molecule type" value="Genomic_DNA"/>
</dbReference>
<evidence type="ECO:0000313" key="2">
    <source>
        <dbReference type="Proteomes" id="UP000245207"/>
    </source>
</evidence>
<reference evidence="1 2" key="1">
    <citation type="journal article" date="2018" name="Mol. Plant">
        <title>The genome of Artemisia annua provides insight into the evolution of Asteraceae family and artemisinin biosynthesis.</title>
        <authorList>
            <person name="Shen Q."/>
            <person name="Zhang L."/>
            <person name="Liao Z."/>
            <person name="Wang S."/>
            <person name="Yan T."/>
            <person name="Shi P."/>
            <person name="Liu M."/>
            <person name="Fu X."/>
            <person name="Pan Q."/>
            <person name="Wang Y."/>
            <person name="Lv Z."/>
            <person name="Lu X."/>
            <person name="Zhang F."/>
            <person name="Jiang W."/>
            <person name="Ma Y."/>
            <person name="Chen M."/>
            <person name="Hao X."/>
            <person name="Li L."/>
            <person name="Tang Y."/>
            <person name="Lv G."/>
            <person name="Zhou Y."/>
            <person name="Sun X."/>
            <person name="Brodelius P.E."/>
            <person name="Rose J.K.C."/>
            <person name="Tang K."/>
        </authorList>
    </citation>
    <scope>NUCLEOTIDE SEQUENCE [LARGE SCALE GENOMIC DNA]</scope>
    <source>
        <strain evidence="2">cv. Huhao1</strain>
        <tissue evidence="1">Leaf</tissue>
    </source>
</reference>
<comment type="caution">
    <text evidence="1">The sequence shown here is derived from an EMBL/GenBank/DDBJ whole genome shotgun (WGS) entry which is preliminary data.</text>
</comment>
<dbReference type="Gene3D" id="1.25.10.10">
    <property type="entry name" value="Leucine-rich Repeat Variant"/>
    <property type="match status" value="1"/>
</dbReference>
<proteinExistence type="predicted"/>
<dbReference type="PANTHER" id="PTHR35834:SF2">
    <property type="entry name" value="ATAXIN-10 DOMAIN-CONTAINING PROTEIN"/>
    <property type="match status" value="1"/>
</dbReference>
<dbReference type="AlphaFoldDB" id="A0A2U1PY40"/>
<name>A0A2U1PY40_ARTAN</name>
<dbReference type="PANTHER" id="PTHR35834">
    <property type="entry name" value="ARMADILLO-TYPE FOLD PROTEIN-RELATED"/>
    <property type="match status" value="1"/>
</dbReference>
<dbReference type="Proteomes" id="UP000245207">
    <property type="component" value="Unassembled WGS sequence"/>
</dbReference>
<evidence type="ECO:0000313" key="1">
    <source>
        <dbReference type="EMBL" id="PWA90688.1"/>
    </source>
</evidence>
<dbReference type="SUPFAM" id="SSF48371">
    <property type="entry name" value="ARM repeat"/>
    <property type="match status" value="1"/>
</dbReference>
<gene>
    <name evidence="1" type="ORF">CTI12_AA041460</name>
</gene>